<gene>
    <name evidence="1" type="ORF">AAG747_16775</name>
</gene>
<dbReference type="GO" id="GO:0016811">
    <property type="term" value="F:hydrolase activity, acting on carbon-nitrogen (but not peptide) bonds, in linear amides"/>
    <property type="evidence" value="ECO:0007669"/>
    <property type="project" value="InterPro"/>
</dbReference>
<dbReference type="Pfam" id="PF07722">
    <property type="entry name" value="Peptidase_C26"/>
    <property type="match status" value="1"/>
</dbReference>
<dbReference type="RefSeq" id="WP_346822359.1">
    <property type="nucleotide sequence ID" value="NZ_JBDKWZ010000009.1"/>
</dbReference>
<comment type="caution">
    <text evidence="1">The sequence shown here is derived from an EMBL/GenBank/DDBJ whole genome shotgun (WGS) entry which is preliminary data.</text>
</comment>
<dbReference type="InterPro" id="IPR029062">
    <property type="entry name" value="Class_I_gatase-like"/>
</dbReference>
<dbReference type="SUPFAM" id="SSF52317">
    <property type="entry name" value="Class I glutamine amidotransferase-like"/>
    <property type="match status" value="1"/>
</dbReference>
<protein>
    <submittedName>
        <fullName evidence="1">Gamma-glutamyl-gamma-aminobutyrate hydrolase family protein</fullName>
    </submittedName>
</protein>
<dbReference type="PANTHER" id="PTHR43235">
    <property type="entry name" value="GLUTAMINE AMIDOTRANSFERASE PB2B2.05-RELATED"/>
    <property type="match status" value="1"/>
</dbReference>
<dbReference type="CDD" id="cd01745">
    <property type="entry name" value="GATase1_2"/>
    <property type="match status" value="1"/>
</dbReference>
<keyword evidence="1" id="KW-0378">Hydrolase</keyword>
<accession>A0AAW9S2Z2</accession>
<name>A0AAW9S2Z2_9BACT</name>
<organism evidence="1 2">
    <name type="scientific">Rapidithrix thailandica</name>
    <dbReference type="NCBI Taxonomy" id="413964"/>
    <lineage>
        <taxon>Bacteria</taxon>
        <taxon>Pseudomonadati</taxon>
        <taxon>Bacteroidota</taxon>
        <taxon>Cytophagia</taxon>
        <taxon>Cytophagales</taxon>
        <taxon>Flammeovirgaceae</taxon>
        <taxon>Rapidithrix</taxon>
    </lineage>
</organism>
<sequence>MIKIGVSSCLMYPDVERTVFGPKHLCYLERDMARYLAREEVMPWLIPDLEGKALENFLSEMDGFVFQGGSDLAPQTYGEAPILNGRWKGDAYRDTYELKIMEYAMKHEKPIFGICRGFQLMNVFFGGCLYQDIATQAPEARQHRDAIQYDQVHHEVALVKDKLLSSLYPGKEKAMVNSVHHQAVKSLGKDLDVLAYSLPDQLVEAFCWTGAQEGKVLGVQWHPEFTPNSTTPLLDENVLYKHFLSHCGM</sequence>
<dbReference type="GO" id="GO:0005829">
    <property type="term" value="C:cytosol"/>
    <property type="evidence" value="ECO:0007669"/>
    <property type="project" value="TreeGrafter"/>
</dbReference>
<reference evidence="1 2" key="1">
    <citation type="submission" date="2024-04" db="EMBL/GenBank/DDBJ databases">
        <title>Novel genus in family Flammeovirgaceae.</title>
        <authorList>
            <person name="Nguyen T.H."/>
            <person name="Vuong T.Q."/>
            <person name="Le H."/>
            <person name="Kim S.-G."/>
        </authorList>
    </citation>
    <scope>NUCLEOTIDE SEQUENCE [LARGE SCALE GENOMIC DNA]</scope>
    <source>
        <strain evidence="1 2">JCM 23209</strain>
    </source>
</reference>
<dbReference type="InterPro" id="IPR011697">
    <property type="entry name" value="Peptidase_C26"/>
</dbReference>
<dbReference type="PROSITE" id="PS51273">
    <property type="entry name" value="GATASE_TYPE_1"/>
    <property type="match status" value="1"/>
</dbReference>
<proteinExistence type="predicted"/>
<dbReference type="Gene3D" id="3.40.50.880">
    <property type="match status" value="1"/>
</dbReference>
<dbReference type="AlphaFoldDB" id="A0AAW9S2Z2"/>
<keyword evidence="2" id="KW-1185">Reference proteome</keyword>
<dbReference type="InterPro" id="IPR044668">
    <property type="entry name" value="PuuD-like"/>
</dbReference>
<evidence type="ECO:0000313" key="2">
    <source>
        <dbReference type="Proteomes" id="UP001403385"/>
    </source>
</evidence>
<evidence type="ECO:0000313" key="1">
    <source>
        <dbReference type="EMBL" id="MEN7549580.1"/>
    </source>
</evidence>
<dbReference type="PANTHER" id="PTHR43235:SF1">
    <property type="entry name" value="GLUTAMINE AMIDOTRANSFERASE PB2B2.05-RELATED"/>
    <property type="match status" value="1"/>
</dbReference>
<dbReference type="EMBL" id="JBDKWZ010000009">
    <property type="protein sequence ID" value="MEN7549580.1"/>
    <property type="molecule type" value="Genomic_DNA"/>
</dbReference>
<dbReference type="Proteomes" id="UP001403385">
    <property type="component" value="Unassembled WGS sequence"/>
</dbReference>